<reference evidence="1" key="1">
    <citation type="submission" date="2020-05" db="EMBL/GenBank/DDBJ databases">
        <authorList>
            <person name="Chiriac C."/>
            <person name="Salcher M."/>
            <person name="Ghai R."/>
            <person name="Kavagutti S V."/>
        </authorList>
    </citation>
    <scope>NUCLEOTIDE SEQUENCE</scope>
</reference>
<sequence>MTSIDDQGRPEPPIASDELVTLLGFLDFQRATLEWKCRTLSVPDMRKKIAASSMTLGGILKHMAFVENHWFSDWLLGREKLSPWREVDWSQDRDWDWNSAAGDTPAQLLELWHGACVLSRLNILSALETGSLGQLAKRTWPSGESPSLRWILVHMIEEYARHNGHADLLRESIDGQVGE</sequence>
<proteinExistence type="predicted"/>
<dbReference type="Pfam" id="PF04978">
    <property type="entry name" value="MST"/>
    <property type="match status" value="1"/>
</dbReference>
<dbReference type="AlphaFoldDB" id="A0A6J6VA77"/>
<accession>A0A6J6VA77</accession>
<protein>
    <submittedName>
        <fullName evidence="1">Unannotated protein</fullName>
    </submittedName>
</protein>
<gene>
    <name evidence="1" type="ORF">UFOPK2855_01111</name>
</gene>
<evidence type="ECO:0000313" key="1">
    <source>
        <dbReference type="EMBL" id="CAB4767407.1"/>
    </source>
</evidence>
<dbReference type="EMBL" id="CAEZZK010000242">
    <property type="protein sequence ID" value="CAB4767407.1"/>
    <property type="molecule type" value="Genomic_DNA"/>
</dbReference>
<dbReference type="InterPro" id="IPR034660">
    <property type="entry name" value="DinB/YfiT-like"/>
</dbReference>
<dbReference type="SUPFAM" id="SSF109854">
    <property type="entry name" value="DinB/YfiT-like putative metalloenzymes"/>
    <property type="match status" value="1"/>
</dbReference>
<dbReference type="Gene3D" id="1.20.120.450">
    <property type="entry name" value="dinb family like domain"/>
    <property type="match status" value="1"/>
</dbReference>
<name>A0A6J6VA77_9ZZZZ</name>
<organism evidence="1">
    <name type="scientific">freshwater metagenome</name>
    <dbReference type="NCBI Taxonomy" id="449393"/>
    <lineage>
        <taxon>unclassified sequences</taxon>
        <taxon>metagenomes</taxon>
        <taxon>ecological metagenomes</taxon>
    </lineage>
</organism>
<dbReference type="InterPro" id="IPR007061">
    <property type="entry name" value="MST-like"/>
</dbReference>